<evidence type="ECO:0000256" key="13">
    <source>
        <dbReference type="ARBA" id="ARBA00047880"/>
    </source>
</evidence>
<evidence type="ECO:0000256" key="10">
    <source>
        <dbReference type="ARBA" id="ARBA00022827"/>
    </source>
</evidence>
<dbReference type="InterPro" id="IPR015864">
    <property type="entry name" value="FAD_synthase"/>
</dbReference>
<dbReference type="EMBL" id="BMDY01000007">
    <property type="protein sequence ID" value="GGB02528.1"/>
    <property type="molecule type" value="Genomic_DNA"/>
</dbReference>
<keyword evidence="9 15" id="KW-0418">Kinase</keyword>
<evidence type="ECO:0000256" key="14">
    <source>
        <dbReference type="ARBA" id="ARBA00049494"/>
    </source>
</evidence>
<keyword evidence="7 15" id="KW-0548">Nucleotidyltransferase</keyword>
<evidence type="ECO:0000256" key="3">
    <source>
        <dbReference type="ARBA" id="ARBA00005201"/>
    </source>
</evidence>
<evidence type="ECO:0000256" key="2">
    <source>
        <dbReference type="ARBA" id="ARBA00004726"/>
    </source>
</evidence>
<dbReference type="Gene3D" id="3.40.50.620">
    <property type="entry name" value="HUPs"/>
    <property type="match status" value="1"/>
</dbReference>
<dbReference type="InterPro" id="IPR023468">
    <property type="entry name" value="Riboflavin_kinase"/>
</dbReference>
<gene>
    <name evidence="17" type="ORF">GCM10007414_14840</name>
</gene>
<keyword evidence="6 15" id="KW-0808">Transferase</keyword>
<comment type="similarity">
    <text evidence="15">Belongs to the ribF family.</text>
</comment>
<evidence type="ECO:0000256" key="1">
    <source>
        <dbReference type="ARBA" id="ARBA00002121"/>
    </source>
</evidence>
<evidence type="ECO:0000256" key="12">
    <source>
        <dbReference type="ARBA" id="ARBA00023268"/>
    </source>
</evidence>
<dbReference type="PIRSF" id="PIRSF004491">
    <property type="entry name" value="FAD_Synth"/>
    <property type="match status" value="1"/>
</dbReference>
<dbReference type="NCBIfam" id="NF004162">
    <property type="entry name" value="PRK05627.1-5"/>
    <property type="match status" value="1"/>
</dbReference>
<evidence type="ECO:0000259" key="16">
    <source>
        <dbReference type="SMART" id="SM00904"/>
    </source>
</evidence>
<protein>
    <recommendedName>
        <fullName evidence="15">Riboflavin biosynthesis protein</fullName>
    </recommendedName>
    <domain>
        <recommendedName>
            <fullName evidence="15">Riboflavin kinase</fullName>
            <ecNumber evidence="15">2.7.1.26</ecNumber>
        </recommendedName>
        <alternativeName>
            <fullName evidence="15">Flavokinase</fullName>
        </alternativeName>
    </domain>
    <domain>
        <recommendedName>
            <fullName evidence="15">FMN adenylyltransferase</fullName>
            <ecNumber evidence="15">2.7.7.2</ecNumber>
        </recommendedName>
        <alternativeName>
            <fullName evidence="15">FAD pyrophosphorylase</fullName>
        </alternativeName>
        <alternativeName>
            <fullName evidence="15">FAD synthase</fullName>
        </alternativeName>
    </domain>
</protein>
<evidence type="ECO:0000313" key="17">
    <source>
        <dbReference type="EMBL" id="GGB02528.1"/>
    </source>
</evidence>
<dbReference type="RefSeq" id="WP_055734416.1">
    <property type="nucleotide sequence ID" value="NZ_BMDY01000007.1"/>
</dbReference>
<proteinExistence type="inferred from homology"/>
<evidence type="ECO:0000256" key="11">
    <source>
        <dbReference type="ARBA" id="ARBA00022840"/>
    </source>
</evidence>
<comment type="catalytic activity">
    <reaction evidence="14 15">
        <text>FMN + ATP + H(+) = FAD + diphosphate</text>
        <dbReference type="Rhea" id="RHEA:17237"/>
        <dbReference type="ChEBI" id="CHEBI:15378"/>
        <dbReference type="ChEBI" id="CHEBI:30616"/>
        <dbReference type="ChEBI" id="CHEBI:33019"/>
        <dbReference type="ChEBI" id="CHEBI:57692"/>
        <dbReference type="ChEBI" id="CHEBI:58210"/>
        <dbReference type="EC" id="2.7.7.2"/>
    </reaction>
</comment>
<evidence type="ECO:0000256" key="6">
    <source>
        <dbReference type="ARBA" id="ARBA00022679"/>
    </source>
</evidence>
<comment type="function">
    <text evidence="1">Catalyzes the phosphorylation of riboflavin to FMN followed by the adenylation of FMN to FAD.</text>
</comment>
<keyword evidence="5 15" id="KW-0288">FMN</keyword>
<organism evidence="17 18">
    <name type="scientific">Agarivorans gilvus</name>
    <dbReference type="NCBI Taxonomy" id="680279"/>
    <lineage>
        <taxon>Bacteria</taxon>
        <taxon>Pseudomonadati</taxon>
        <taxon>Pseudomonadota</taxon>
        <taxon>Gammaproteobacteria</taxon>
        <taxon>Alteromonadales</taxon>
        <taxon>Alteromonadaceae</taxon>
        <taxon>Agarivorans</taxon>
    </lineage>
</organism>
<dbReference type="NCBIfam" id="TIGR00083">
    <property type="entry name" value="ribF"/>
    <property type="match status" value="1"/>
</dbReference>
<dbReference type="InterPro" id="IPR002606">
    <property type="entry name" value="Riboflavin_kinase_bac"/>
</dbReference>
<dbReference type="Pfam" id="PF01687">
    <property type="entry name" value="Flavokinase"/>
    <property type="match status" value="1"/>
</dbReference>
<feature type="domain" description="Riboflavin kinase" evidence="16">
    <location>
        <begin position="183"/>
        <end position="309"/>
    </location>
</feature>
<keyword evidence="11 15" id="KW-0067">ATP-binding</keyword>
<comment type="caution">
    <text evidence="17">The sequence shown here is derived from an EMBL/GenBank/DDBJ whole genome shotgun (WGS) entry which is preliminary data.</text>
</comment>
<dbReference type="InterPro" id="IPR023465">
    <property type="entry name" value="Riboflavin_kinase_dom_sf"/>
</dbReference>
<dbReference type="NCBIfam" id="NF004159">
    <property type="entry name" value="PRK05627.1-2"/>
    <property type="match status" value="1"/>
</dbReference>
<dbReference type="InterPro" id="IPR014729">
    <property type="entry name" value="Rossmann-like_a/b/a_fold"/>
</dbReference>
<name>A0ABQ1I162_9ALTE</name>
<keyword evidence="12" id="KW-0511">Multifunctional enzyme</keyword>
<evidence type="ECO:0000256" key="15">
    <source>
        <dbReference type="PIRNR" id="PIRNR004491"/>
    </source>
</evidence>
<evidence type="ECO:0000256" key="9">
    <source>
        <dbReference type="ARBA" id="ARBA00022777"/>
    </source>
</evidence>
<comment type="pathway">
    <text evidence="2 15">Cofactor biosynthesis; FAD biosynthesis; FAD from FMN: step 1/1.</text>
</comment>
<dbReference type="InterPro" id="IPR015865">
    <property type="entry name" value="Riboflavin_kinase_bac/euk"/>
</dbReference>
<dbReference type="SMART" id="SM00904">
    <property type="entry name" value="Flavokinase"/>
    <property type="match status" value="1"/>
</dbReference>
<keyword evidence="8 15" id="KW-0547">Nucleotide-binding</keyword>
<comment type="pathway">
    <text evidence="3 15">Cofactor biosynthesis; FMN biosynthesis; FMN from riboflavin (ATP route): step 1/1.</text>
</comment>
<dbReference type="SUPFAM" id="SSF52374">
    <property type="entry name" value="Nucleotidylyl transferase"/>
    <property type="match status" value="1"/>
</dbReference>
<dbReference type="EC" id="2.7.1.26" evidence="15"/>
<dbReference type="SUPFAM" id="SSF82114">
    <property type="entry name" value="Riboflavin kinase-like"/>
    <property type="match status" value="1"/>
</dbReference>
<evidence type="ECO:0000256" key="8">
    <source>
        <dbReference type="ARBA" id="ARBA00022741"/>
    </source>
</evidence>
<evidence type="ECO:0000256" key="7">
    <source>
        <dbReference type="ARBA" id="ARBA00022695"/>
    </source>
</evidence>
<reference evidence="18" key="1">
    <citation type="journal article" date="2019" name="Int. J. Syst. Evol. Microbiol.">
        <title>The Global Catalogue of Microorganisms (GCM) 10K type strain sequencing project: providing services to taxonomists for standard genome sequencing and annotation.</title>
        <authorList>
            <consortium name="The Broad Institute Genomics Platform"/>
            <consortium name="The Broad Institute Genome Sequencing Center for Infectious Disease"/>
            <person name="Wu L."/>
            <person name="Ma J."/>
        </authorList>
    </citation>
    <scope>NUCLEOTIDE SEQUENCE [LARGE SCALE GENOMIC DNA]</scope>
    <source>
        <strain evidence="18">CGMCC 1.10131</strain>
    </source>
</reference>
<keyword evidence="18" id="KW-1185">Reference proteome</keyword>
<evidence type="ECO:0000256" key="5">
    <source>
        <dbReference type="ARBA" id="ARBA00022643"/>
    </source>
</evidence>
<comment type="catalytic activity">
    <reaction evidence="13 15">
        <text>riboflavin + ATP = FMN + ADP + H(+)</text>
        <dbReference type="Rhea" id="RHEA:14357"/>
        <dbReference type="ChEBI" id="CHEBI:15378"/>
        <dbReference type="ChEBI" id="CHEBI:30616"/>
        <dbReference type="ChEBI" id="CHEBI:57986"/>
        <dbReference type="ChEBI" id="CHEBI:58210"/>
        <dbReference type="ChEBI" id="CHEBI:456216"/>
        <dbReference type="EC" id="2.7.1.26"/>
    </reaction>
</comment>
<keyword evidence="4 15" id="KW-0285">Flavoprotein</keyword>
<dbReference type="CDD" id="cd02064">
    <property type="entry name" value="FAD_synthetase_N"/>
    <property type="match status" value="1"/>
</dbReference>
<accession>A0ABQ1I162</accession>
<evidence type="ECO:0000313" key="18">
    <source>
        <dbReference type="Proteomes" id="UP000651977"/>
    </source>
</evidence>
<dbReference type="NCBIfam" id="NF004160">
    <property type="entry name" value="PRK05627.1-3"/>
    <property type="match status" value="1"/>
</dbReference>
<keyword evidence="10 15" id="KW-0274">FAD</keyword>
<evidence type="ECO:0000256" key="4">
    <source>
        <dbReference type="ARBA" id="ARBA00022630"/>
    </source>
</evidence>
<dbReference type="NCBIfam" id="NF004163">
    <property type="entry name" value="PRK05627.1-6"/>
    <property type="match status" value="1"/>
</dbReference>
<dbReference type="Gene3D" id="2.40.30.30">
    <property type="entry name" value="Riboflavin kinase-like"/>
    <property type="match status" value="1"/>
</dbReference>
<dbReference type="PANTHER" id="PTHR22749">
    <property type="entry name" value="RIBOFLAVIN KINASE/FMN ADENYLYLTRANSFERASE"/>
    <property type="match status" value="1"/>
</dbReference>
<dbReference type="EC" id="2.7.7.2" evidence="15"/>
<dbReference type="Pfam" id="PF06574">
    <property type="entry name" value="FAD_syn"/>
    <property type="match status" value="1"/>
</dbReference>
<sequence length="312" mass="35219">MELIRGIRNIKARHYGCALSIGNFDGVHLGHQQVIKCLVEQARQRSLPAVVMIFEPQPLEVFAKHQAPARISRFRDKYQQLKALGVDRLLVVRFSHAFAQQSADYFIRHLLVELLGVKYLAVGDDFHFGKGREGNFALLQAAKAEFGFELTASDSFCMNQQRVSSTLLRQYLAESDFNSVAQLLGRRFSFNGKVIHGQKLGRQLGFATANLKVARHVCPIHGVFAVKAYIEHQPEHRFSGIANIGWRPTAAGKDLLVEAHLFEFDAALYGQRLVVEPQLKIRDEQKFDSLEALKTQVDLDIKRAKAYYGLAE</sequence>
<dbReference type="PANTHER" id="PTHR22749:SF6">
    <property type="entry name" value="RIBOFLAVIN KINASE"/>
    <property type="match status" value="1"/>
</dbReference>
<dbReference type="Proteomes" id="UP000651977">
    <property type="component" value="Unassembled WGS sequence"/>
</dbReference>